<dbReference type="PIRSF" id="PIRSF026631">
    <property type="entry name" value="UCP026631"/>
    <property type="match status" value="1"/>
</dbReference>
<sequence length="496" mass="54586">MPTLDAPRRLHPATVLLGVLRQAPSTLLGLPALFAVMSRTSFLYIALGAVAITLVAAGFKWLAWRRFTYALTADSVVIESGMLSRNRRIIPFERVLDVDIERKLLARVFGLAKVKLETGGSGEDEGDLDSVSLTEAYRLREVIRRRGVAVDSAPAASAEASPIVFAMGVPRVVLWGLFNFSLVWLGVLFGTLQYFEDWLGYNIWGRAFWQQLFARTELAADWTMVAWLIAGIAIASLGVVAGLVRTLLRDFGFTLRDEDGRYRRSRGLLTHSEVVIALRRVQLAVIDTGWVRRRLGWSRLKLQTMGGEGETGTPEVAPFARDAEVDRLLAPLAMVRADPEALTRVSSGHVWRAVLRHVGVPAVAIVIGAFFALPILFALPLLLPVLAVALLRRRYHRYGLTGEVLPGDALYVQRGVLTRKQWIVPVRNVQVVTIRRSWLQRRLGVATLHPDTAGGAVLDGASVRDIRVGDAWALAGALRERRLGLGELPISAPLPG</sequence>
<feature type="transmembrane region" description="Helical" evidence="1">
    <location>
        <begin position="172"/>
        <end position="195"/>
    </location>
</feature>
<feature type="domain" description="YdbS-like PH" evidence="2">
    <location>
        <begin position="263"/>
        <end position="316"/>
    </location>
</feature>
<gene>
    <name evidence="3" type="ORF">NMP03_12370</name>
</gene>
<dbReference type="InterPro" id="IPR014529">
    <property type="entry name" value="UCP026631"/>
</dbReference>
<feature type="transmembrane region" description="Helical" evidence="1">
    <location>
        <begin position="42"/>
        <end position="63"/>
    </location>
</feature>
<proteinExistence type="predicted"/>
<evidence type="ECO:0000313" key="4">
    <source>
        <dbReference type="Proteomes" id="UP001058533"/>
    </source>
</evidence>
<feature type="domain" description="YdbS-like PH" evidence="2">
    <location>
        <begin position="64"/>
        <end position="142"/>
    </location>
</feature>
<keyword evidence="1" id="KW-1133">Transmembrane helix</keyword>
<dbReference type="Pfam" id="PF03703">
    <property type="entry name" value="bPH_2"/>
    <property type="match status" value="3"/>
</dbReference>
<evidence type="ECO:0000313" key="3">
    <source>
        <dbReference type="EMBL" id="UUL81974.1"/>
    </source>
</evidence>
<organism evidence="3 4">
    <name type="scientific">Sphingomonas qomolangmaensis</name>
    <dbReference type="NCBI Taxonomy" id="2918765"/>
    <lineage>
        <taxon>Bacteria</taxon>
        <taxon>Pseudomonadati</taxon>
        <taxon>Pseudomonadota</taxon>
        <taxon>Alphaproteobacteria</taxon>
        <taxon>Sphingomonadales</taxon>
        <taxon>Sphingomonadaceae</taxon>
        <taxon>Sphingomonas</taxon>
    </lineage>
</organism>
<dbReference type="Proteomes" id="UP001058533">
    <property type="component" value="Chromosome"/>
</dbReference>
<dbReference type="InterPro" id="IPR005182">
    <property type="entry name" value="YdbS-like_PH"/>
</dbReference>
<dbReference type="PANTHER" id="PTHR34473">
    <property type="entry name" value="UPF0699 TRANSMEMBRANE PROTEIN YDBS"/>
    <property type="match status" value="1"/>
</dbReference>
<accession>A0ABY5L8F1</accession>
<feature type="domain" description="YdbS-like PH" evidence="2">
    <location>
        <begin position="407"/>
        <end position="474"/>
    </location>
</feature>
<feature type="transmembrane region" description="Helical" evidence="1">
    <location>
        <begin position="225"/>
        <end position="248"/>
    </location>
</feature>
<reference evidence="3" key="1">
    <citation type="submission" date="2022-07" db="EMBL/GenBank/DDBJ databases">
        <title>Sphingomonas sp. nov., a novel bacterium isolated from the north slope of the Mount Everest.</title>
        <authorList>
            <person name="Cui X."/>
            <person name="Liu Y."/>
        </authorList>
    </citation>
    <scope>NUCLEOTIDE SEQUENCE</scope>
    <source>
        <strain evidence="3">S5-59</strain>
    </source>
</reference>
<keyword evidence="1" id="KW-0812">Transmembrane</keyword>
<keyword evidence="1" id="KW-0472">Membrane</keyword>
<evidence type="ECO:0000259" key="2">
    <source>
        <dbReference type="Pfam" id="PF03703"/>
    </source>
</evidence>
<dbReference type="RefSeq" id="WP_256505729.1">
    <property type="nucleotide sequence ID" value="NZ_CP101740.1"/>
</dbReference>
<feature type="transmembrane region" description="Helical" evidence="1">
    <location>
        <begin position="362"/>
        <end position="391"/>
    </location>
</feature>
<name>A0ABY5L8F1_9SPHN</name>
<evidence type="ECO:0000256" key="1">
    <source>
        <dbReference type="SAM" id="Phobius"/>
    </source>
</evidence>
<dbReference type="PANTHER" id="PTHR34473:SF2">
    <property type="entry name" value="UPF0699 TRANSMEMBRANE PROTEIN YDBT"/>
    <property type="match status" value="1"/>
</dbReference>
<protein>
    <submittedName>
        <fullName evidence="3">PH domain-containing protein</fullName>
    </submittedName>
</protein>
<dbReference type="EMBL" id="CP101740">
    <property type="protein sequence ID" value="UUL81974.1"/>
    <property type="molecule type" value="Genomic_DNA"/>
</dbReference>
<keyword evidence="4" id="KW-1185">Reference proteome</keyword>